<feature type="region of interest" description="Disordered" evidence="1">
    <location>
        <begin position="518"/>
        <end position="541"/>
    </location>
</feature>
<feature type="region of interest" description="Disordered" evidence="1">
    <location>
        <begin position="160"/>
        <end position="257"/>
    </location>
</feature>
<feature type="region of interest" description="Disordered" evidence="1">
    <location>
        <begin position="301"/>
        <end position="321"/>
    </location>
</feature>
<dbReference type="InterPro" id="IPR001005">
    <property type="entry name" value="SANT/Myb"/>
</dbReference>
<feature type="compositionally biased region" description="Polar residues" evidence="1">
    <location>
        <begin position="442"/>
        <end position="454"/>
    </location>
</feature>
<dbReference type="RefSeq" id="XP_033591109.1">
    <property type="nucleotide sequence ID" value="XM_033735367.1"/>
</dbReference>
<gene>
    <name evidence="3" type="ORF">BDY17DRAFT_309750</name>
</gene>
<accession>A0A6A6PWP2</accession>
<dbReference type="PANTHER" id="PTHR13992:SF39">
    <property type="entry name" value="SMRTER, ISOFORM G"/>
    <property type="match status" value="1"/>
</dbReference>
<dbReference type="Gene3D" id="1.20.58.1880">
    <property type="match status" value="1"/>
</dbReference>
<dbReference type="Proteomes" id="UP000799767">
    <property type="component" value="Unassembled WGS sequence"/>
</dbReference>
<dbReference type="AlphaFoldDB" id="A0A6A6PWP2"/>
<dbReference type="SUPFAM" id="SSF46689">
    <property type="entry name" value="Homeodomain-like"/>
    <property type="match status" value="2"/>
</dbReference>
<dbReference type="CDD" id="cd00167">
    <property type="entry name" value="SANT"/>
    <property type="match status" value="2"/>
</dbReference>
<feature type="region of interest" description="Disordered" evidence="1">
    <location>
        <begin position="554"/>
        <end position="618"/>
    </location>
</feature>
<dbReference type="GO" id="GO:0034967">
    <property type="term" value="C:Set3 complex"/>
    <property type="evidence" value="ECO:0007669"/>
    <property type="project" value="TreeGrafter"/>
</dbReference>
<dbReference type="GeneID" id="54476369"/>
<sequence>MVLKQSEETARIEQERQDREARKNQADMEKEALVPDQFTEEEATQCMFIDNNRYRVPETLTAVFSYEPPADNFTENEQHIFIAAFKETPKKWGEIASLLPGRTYQDCIRHYYANKWDGRFHDNRARKIKGGRRGRGGARGPRGRMGGLMADLARTEDFIGTENMSEKGRPRRAAAPTNFGEKEVEAKASLLGVSPAKKAGPGSKGDANEQPGLDKPGKRQKRNGEKPGRKSNKASQPLAALAAAPNESPGKPFAHPMHSKEELADASVLANMHTGARGNMGDVRLVYHQEGYMQQMMPPLEEGDRSKGGAPGPAVKQGASSYWSVPEQNDFKKYIGHFGRDFQAIALHMGTKTQTMIKNHYQRQVDGGNQPELERAAIEADERRARGEDMGPPPTPTPIQKRKYEGSAVPSHRPLAPHADDGEMEEGGSSQRLTTAKHASPPQYQGQPRFTTSTQNASITAARFAPSPLSTSAALSAPMPSASHSRPMQHPLGSRISFLPESRPEAGVGAQNVFGYRGAQESPSRTQPSQPGRPVKDATDSSFIRNLVQERDRALQMQERHGHAERPDQFQLHPSMSRSQTQGPPATQTLHNHPDRKAAGLEERASSPPRTLFSQSGLSRPLFGPSGFGPFSSNPLSSITGRRFFTRATCPNASCSCSTVRAQKIERALAVELGTRGPGAPKARLPYPGNAESAVTSAARILHFQHGGRTV</sequence>
<feature type="region of interest" description="Disordered" evidence="1">
    <location>
        <begin position="382"/>
        <end position="454"/>
    </location>
</feature>
<dbReference type="SMART" id="SM00717">
    <property type="entry name" value="SANT"/>
    <property type="match status" value="2"/>
</dbReference>
<dbReference type="InterPro" id="IPR017884">
    <property type="entry name" value="SANT_dom"/>
</dbReference>
<evidence type="ECO:0000256" key="1">
    <source>
        <dbReference type="SAM" id="MobiDB-lite"/>
    </source>
</evidence>
<evidence type="ECO:0000313" key="3">
    <source>
        <dbReference type="EMBL" id="KAF2484540.1"/>
    </source>
</evidence>
<feature type="compositionally biased region" description="Low complexity" evidence="1">
    <location>
        <begin position="471"/>
        <end position="485"/>
    </location>
</feature>
<feature type="region of interest" description="Disordered" evidence="1">
    <location>
        <begin position="1"/>
        <end position="30"/>
    </location>
</feature>
<feature type="compositionally biased region" description="Polar residues" evidence="1">
    <location>
        <begin position="608"/>
        <end position="618"/>
    </location>
</feature>
<dbReference type="PROSITE" id="PS51293">
    <property type="entry name" value="SANT"/>
    <property type="match status" value="1"/>
</dbReference>
<dbReference type="InterPro" id="IPR051571">
    <property type="entry name" value="N-CoR_corepressor"/>
</dbReference>
<evidence type="ECO:0000313" key="4">
    <source>
        <dbReference type="Proteomes" id="UP000799767"/>
    </source>
</evidence>
<feature type="domain" description="SANT" evidence="2">
    <location>
        <begin position="68"/>
        <end position="119"/>
    </location>
</feature>
<keyword evidence="4" id="KW-1185">Reference proteome</keyword>
<feature type="compositionally biased region" description="Basic and acidic residues" evidence="1">
    <location>
        <begin position="554"/>
        <end position="568"/>
    </location>
</feature>
<dbReference type="OrthoDB" id="10258692at2759"/>
<dbReference type="EMBL" id="MU001634">
    <property type="protein sequence ID" value="KAF2484540.1"/>
    <property type="molecule type" value="Genomic_DNA"/>
</dbReference>
<evidence type="ECO:0000259" key="2">
    <source>
        <dbReference type="PROSITE" id="PS51293"/>
    </source>
</evidence>
<feature type="compositionally biased region" description="Polar residues" evidence="1">
    <location>
        <begin position="572"/>
        <end position="591"/>
    </location>
</feature>
<dbReference type="Pfam" id="PF00249">
    <property type="entry name" value="Myb_DNA-binding"/>
    <property type="match status" value="2"/>
</dbReference>
<feature type="compositionally biased region" description="Polar residues" evidence="1">
    <location>
        <begin position="521"/>
        <end position="530"/>
    </location>
</feature>
<dbReference type="InterPro" id="IPR009057">
    <property type="entry name" value="Homeodomain-like_sf"/>
</dbReference>
<organism evidence="3 4">
    <name type="scientific">Neohortaea acidophila</name>
    <dbReference type="NCBI Taxonomy" id="245834"/>
    <lineage>
        <taxon>Eukaryota</taxon>
        <taxon>Fungi</taxon>
        <taxon>Dikarya</taxon>
        <taxon>Ascomycota</taxon>
        <taxon>Pezizomycotina</taxon>
        <taxon>Dothideomycetes</taxon>
        <taxon>Dothideomycetidae</taxon>
        <taxon>Mycosphaerellales</taxon>
        <taxon>Teratosphaeriaceae</taxon>
        <taxon>Neohortaea</taxon>
    </lineage>
</organism>
<dbReference type="GO" id="GO:0006357">
    <property type="term" value="P:regulation of transcription by RNA polymerase II"/>
    <property type="evidence" value="ECO:0007669"/>
    <property type="project" value="TreeGrafter"/>
</dbReference>
<proteinExistence type="predicted"/>
<dbReference type="Gene3D" id="1.10.10.60">
    <property type="entry name" value="Homeodomain-like"/>
    <property type="match status" value="1"/>
</dbReference>
<feature type="compositionally biased region" description="Basic and acidic residues" evidence="1">
    <location>
        <begin position="592"/>
        <end position="605"/>
    </location>
</feature>
<dbReference type="PANTHER" id="PTHR13992">
    <property type="entry name" value="NUCLEAR RECEPTOR CO-REPRESSOR RELATED NCOR"/>
    <property type="match status" value="1"/>
</dbReference>
<feature type="region of interest" description="Disordered" evidence="1">
    <location>
        <begin position="471"/>
        <end position="494"/>
    </location>
</feature>
<name>A0A6A6PWP2_9PEZI</name>
<protein>
    <recommendedName>
        <fullName evidence="2">SANT domain-containing protein</fullName>
    </recommendedName>
</protein>
<reference evidence="3" key="1">
    <citation type="journal article" date="2020" name="Stud. Mycol.">
        <title>101 Dothideomycetes genomes: a test case for predicting lifestyles and emergence of pathogens.</title>
        <authorList>
            <person name="Haridas S."/>
            <person name="Albert R."/>
            <person name="Binder M."/>
            <person name="Bloem J."/>
            <person name="Labutti K."/>
            <person name="Salamov A."/>
            <person name="Andreopoulos B."/>
            <person name="Baker S."/>
            <person name="Barry K."/>
            <person name="Bills G."/>
            <person name="Bluhm B."/>
            <person name="Cannon C."/>
            <person name="Castanera R."/>
            <person name="Culley D."/>
            <person name="Daum C."/>
            <person name="Ezra D."/>
            <person name="Gonzalez J."/>
            <person name="Henrissat B."/>
            <person name="Kuo A."/>
            <person name="Liang C."/>
            <person name="Lipzen A."/>
            <person name="Lutzoni F."/>
            <person name="Magnuson J."/>
            <person name="Mondo S."/>
            <person name="Nolan M."/>
            <person name="Ohm R."/>
            <person name="Pangilinan J."/>
            <person name="Park H.-J."/>
            <person name="Ramirez L."/>
            <person name="Alfaro M."/>
            <person name="Sun H."/>
            <person name="Tritt A."/>
            <person name="Yoshinaga Y."/>
            <person name="Zwiers L.-H."/>
            <person name="Turgeon B."/>
            <person name="Goodwin S."/>
            <person name="Spatafora J."/>
            <person name="Crous P."/>
            <person name="Grigoriev I."/>
        </authorList>
    </citation>
    <scope>NUCLEOTIDE SEQUENCE</scope>
    <source>
        <strain evidence="3">CBS 113389</strain>
    </source>
</reference>